<dbReference type="GO" id="GO:0016020">
    <property type="term" value="C:membrane"/>
    <property type="evidence" value="ECO:0007669"/>
    <property type="project" value="UniProtKB-SubCell"/>
</dbReference>
<comment type="subcellular location">
    <subcellularLocation>
        <location evidence="1">Membrane</location>
    </subcellularLocation>
</comment>
<dbReference type="EMBL" id="UINC01185323">
    <property type="protein sequence ID" value="SVD96968.1"/>
    <property type="molecule type" value="Genomic_DNA"/>
</dbReference>
<organism evidence="5">
    <name type="scientific">marine metagenome</name>
    <dbReference type="NCBI Taxonomy" id="408172"/>
    <lineage>
        <taxon>unclassified sequences</taxon>
        <taxon>metagenomes</taxon>
        <taxon>ecological metagenomes</taxon>
    </lineage>
</organism>
<protein>
    <recommendedName>
        <fullName evidence="4">Motility protein B-like N-terminal domain-containing protein</fullName>
    </recommendedName>
</protein>
<gene>
    <name evidence="5" type="ORF">METZ01_LOCUS449822</name>
</gene>
<reference evidence="5" key="1">
    <citation type="submission" date="2018-05" db="EMBL/GenBank/DDBJ databases">
        <authorList>
            <person name="Lanie J.A."/>
            <person name="Ng W.-L."/>
            <person name="Kazmierczak K.M."/>
            <person name="Andrzejewski T.M."/>
            <person name="Davidsen T.M."/>
            <person name="Wayne K.J."/>
            <person name="Tettelin H."/>
            <person name="Glass J.I."/>
            <person name="Rusch D."/>
            <person name="Podicherti R."/>
            <person name="Tsui H.-C.T."/>
            <person name="Winkler M.E."/>
        </authorList>
    </citation>
    <scope>NUCLEOTIDE SEQUENCE</scope>
</reference>
<dbReference type="Pfam" id="PF13677">
    <property type="entry name" value="MotB_plug"/>
    <property type="match status" value="1"/>
</dbReference>
<feature type="non-terminal residue" evidence="5">
    <location>
        <position position="155"/>
    </location>
</feature>
<dbReference type="AlphaFoldDB" id="A0A382ZQM9"/>
<sequence length="155" mass="17461">MLISKKKGSTEIRWLVTFADLVTLLFCFFVYLSLFTQPTINLISRFEITESVIKTLSDTMPINVVSALQTLSGKIFSSEENFVETLTSLPVKREIPTFKNQIVLESITDDQIKETSPIVRFGITITEPLEEEDLFVPLFFDGSARKGSVNPTLCT</sequence>
<feature type="transmembrane region" description="Helical" evidence="3">
    <location>
        <begin position="12"/>
        <end position="34"/>
    </location>
</feature>
<keyword evidence="2 3" id="KW-0472">Membrane</keyword>
<feature type="domain" description="Motility protein B-like N-terminal" evidence="4">
    <location>
        <begin position="8"/>
        <end position="36"/>
    </location>
</feature>
<evidence type="ECO:0000256" key="2">
    <source>
        <dbReference type="ARBA" id="ARBA00023136"/>
    </source>
</evidence>
<keyword evidence="3" id="KW-1133">Transmembrane helix</keyword>
<evidence type="ECO:0000313" key="5">
    <source>
        <dbReference type="EMBL" id="SVD96968.1"/>
    </source>
</evidence>
<evidence type="ECO:0000259" key="4">
    <source>
        <dbReference type="Pfam" id="PF13677"/>
    </source>
</evidence>
<evidence type="ECO:0000256" key="1">
    <source>
        <dbReference type="ARBA" id="ARBA00004370"/>
    </source>
</evidence>
<proteinExistence type="predicted"/>
<keyword evidence="3" id="KW-0812">Transmembrane</keyword>
<name>A0A382ZQM9_9ZZZZ</name>
<evidence type="ECO:0000256" key="3">
    <source>
        <dbReference type="SAM" id="Phobius"/>
    </source>
</evidence>
<dbReference type="InterPro" id="IPR025713">
    <property type="entry name" value="MotB-like_N_dom"/>
</dbReference>
<accession>A0A382ZQM9</accession>